<dbReference type="Gene3D" id="3.90.550.10">
    <property type="entry name" value="Spore Coat Polysaccharide Biosynthesis Protein SpsA, Chain A"/>
    <property type="match status" value="1"/>
</dbReference>
<proteinExistence type="predicted"/>
<name>A0A4T3F2F1_9SPHN</name>
<dbReference type="RefSeq" id="WP_136692053.1">
    <property type="nucleotide sequence ID" value="NZ_SSHH01000001.1"/>
</dbReference>
<dbReference type="GO" id="GO:0016740">
    <property type="term" value="F:transferase activity"/>
    <property type="evidence" value="ECO:0007669"/>
    <property type="project" value="UniProtKB-KW"/>
</dbReference>
<accession>A0A4T3F2F1</accession>
<evidence type="ECO:0000256" key="1">
    <source>
        <dbReference type="SAM" id="Phobius"/>
    </source>
</evidence>
<reference evidence="2 3" key="1">
    <citation type="submission" date="2019-04" db="EMBL/GenBank/DDBJ databases">
        <title>Altererythrobacter aquimixticola sp. nov., isolated from sediment of junction between the ocean and a freshwater spring.</title>
        <authorList>
            <person name="Yoon J.-H."/>
        </authorList>
    </citation>
    <scope>NUCLEOTIDE SEQUENCE [LARGE SCALE GENOMIC DNA]</scope>
    <source>
        <strain evidence="2 3">SSKS-13</strain>
    </source>
</reference>
<protein>
    <submittedName>
        <fullName evidence="2">Glycosyl transferase family protein</fullName>
    </submittedName>
</protein>
<dbReference type="AlphaFoldDB" id="A0A4T3F2F1"/>
<dbReference type="NCBIfam" id="NF011307">
    <property type="entry name" value="PRK14716.1-5"/>
    <property type="match status" value="1"/>
</dbReference>
<feature type="transmembrane region" description="Helical" evidence="1">
    <location>
        <begin position="17"/>
        <end position="41"/>
    </location>
</feature>
<evidence type="ECO:0000313" key="2">
    <source>
        <dbReference type="EMBL" id="TIX51288.1"/>
    </source>
</evidence>
<gene>
    <name evidence="2" type="ORF">E5222_02145</name>
</gene>
<dbReference type="EMBL" id="SSHH01000001">
    <property type="protein sequence ID" value="TIX51288.1"/>
    <property type="molecule type" value="Genomic_DNA"/>
</dbReference>
<dbReference type="Pfam" id="PF13641">
    <property type="entry name" value="Glyco_tranf_2_3"/>
    <property type="match status" value="1"/>
</dbReference>
<keyword evidence="3" id="KW-1185">Reference proteome</keyword>
<organism evidence="2 3">
    <name type="scientific">Alteraurantiacibacter aquimixticola</name>
    <dbReference type="NCBI Taxonomy" id="2489173"/>
    <lineage>
        <taxon>Bacteria</taxon>
        <taxon>Pseudomonadati</taxon>
        <taxon>Pseudomonadota</taxon>
        <taxon>Alphaproteobacteria</taxon>
        <taxon>Sphingomonadales</taxon>
        <taxon>Erythrobacteraceae</taxon>
        <taxon>Alteraurantiacibacter</taxon>
    </lineage>
</organism>
<feature type="transmembrane region" description="Helical" evidence="1">
    <location>
        <begin position="377"/>
        <end position="395"/>
    </location>
</feature>
<evidence type="ECO:0000313" key="3">
    <source>
        <dbReference type="Proteomes" id="UP000309389"/>
    </source>
</evidence>
<dbReference type="SUPFAM" id="SSF53448">
    <property type="entry name" value="Nucleotide-diphospho-sugar transferases"/>
    <property type="match status" value="1"/>
</dbReference>
<dbReference type="InterPro" id="IPR029044">
    <property type="entry name" value="Nucleotide-diphossugar_trans"/>
</dbReference>
<keyword evidence="2" id="KW-0808">Transferase</keyword>
<feature type="transmembrane region" description="Helical" evidence="1">
    <location>
        <begin position="343"/>
        <end position="365"/>
    </location>
</feature>
<comment type="caution">
    <text evidence="2">The sequence shown here is derived from an EMBL/GenBank/DDBJ whole genome shotgun (WGS) entry which is preliminary data.</text>
</comment>
<dbReference type="Proteomes" id="UP000309389">
    <property type="component" value="Unassembled WGS sequence"/>
</dbReference>
<keyword evidence="1" id="KW-0812">Transmembrane</keyword>
<dbReference type="OrthoDB" id="5294733at2"/>
<keyword evidence="1" id="KW-1133">Transmembrane helix</keyword>
<sequence>MAGWSVLEWLALIERELLLFAGIFFLIGAIDEFLMDGLWGWMKLADRKPRQNLRRADMRVRELSGMAAVFIPAWQEDKVIGHTIAHALDAWAHRQFVLYVGCYRNDMCTLEAAMKAAGADRRVRLVVHDCNGPSTKADCLNRLYRAMATDELRMGERYRMVLLHDAEDLVDPAELGLMDKAIEHAEFVQIPVLPLPQRESRWIGSHYCEEFAEAHAKSMVVRNWLDTCLPAAGVGCALNREMLAKMAKMHGDGLPFSIQSLTEDYELGMRVKAVGGRSRFLRVRDEDGTLVATRAYFPSELGEAVRQKARWVHGIGLQGWERLGWEGGLAERWMRLRDRRGPLAALVLACGYAFFLLAGAFYLLGELGIDRPWKADPLLAWIIGANLASFAWRALMRFGFTAREYGIAEGLLAVLRIPVANVIAIMSGRRALMAYLRTLRGAAPKWEKTVHDRHPAGVVTLLAESSQPVTAQRA</sequence>
<keyword evidence="1" id="KW-0472">Membrane</keyword>